<organism evidence="12 13">
    <name type="scientific">Glonium stellatum</name>
    <dbReference type="NCBI Taxonomy" id="574774"/>
    <lineage>
        <taxon>Eukaryota</taxon>
        <taxon>Fungi</taxon>
        <taxon>Dikarya</taxon>
        <taxon>Ascomycota</taxon>
        <taxon>Pezizomycotina</taxon>
        <taxon>Dothideomycetes</taxon>
        <taxon>Pleosporomycetidae</taxon>
        <taxon>Gloniales</taxon>
        <taxon>Gloniaceae</taxon>
        <taxon>Glonium</taxon>
    </lineage>
</organism>
<dbReference type="PROSITE" id="PS00379">
    <property type="entry name" value="CDP_ALCOHOL_P_TRANSF"/>
    <property type="match status" value="1"/>
</dbReference>
<dbReference type="Pfam" id="PF01066">
    <property type="entry name" value="CDP-OH_P_transf"/>
    <property type="match status" value="1"/>
</dbReference>
<evidence type="ECO:0000256" key="4">
    <source>
        <dbReference type="ARBA" id="ARBA00022692"/>
    </source>
</evidence>
<dbReference type="InterPro" id="IPR050324">
    <property type="entry name" value="CDP-alcohol_PTase-I"/>
</dbReference>
<dbReference type="GO" id="GO:0005739">
    <property type="term" value="C:mitochondrion"/>
    <property type="evidence" value="ECO:0007669"/>
    <property type="project" value="TreeGrafter"/>
</dbReference>
<dbReference type="GO" id="GO:0043337">
    <property type="term" value="F:cardiolipin synthase (CMP-forming)"/>
    <property type="evidence" value="ECO:0007669"/>
    <property type="project" value="TreeGrafter"/>
</dbReference>
<protein>
    <submittedName>
        <fullName evidence="12">Uncharacterized protein</fullName>
    </submittedName>
</protein>
<evidence type="ECO:0000256" key="2">
    <source>
        <dbReference type="ARBA" id="ARBA00022516"/>
    </source>
</evidence>
<dbReference type="PANTHER" id="PTHR14269">
    <property type="entry name" value="CDP-DIACYLGLYCEROL--GLYCEROL-3-PHOSPHATE 3-PHOSPHATIDYLTRANSFERASE-RELATED"/>
    <property type="match status" value="1"/>
</dbReference>
<keyword evidence="8" id="KW-0594">Phospholipid biosynthesis</keyword>
<comment type="similarity">
    <text evidence="10">Belongs to the CDP-alcohol phosphatidyltransferase class-I family.</text>
</comment>
<keyword evidence="6" id="KW-0443">Lipid metabolism</keyword>
<evidence type="ECO:0000256" key="3">
    <source>
        <dbReference type="ARBA" id="ARBA00022679"/>
    </source>
</evidence>
<evidence type="ECO:0000256" key="11">
    <source>
        <dbReference type="SAM" id="Phobius"/>
    </source>
</evidence>
<keyword evidence="9" id="KW-1208">Phospholipid metabolism</keyword>
<evidence type="ECO:0000313" key="13">
    <source>
        <dbReference type="Proteomes" id="UP000250140"/>
    </source>
</evidence>
<dbReference type="FunFam" id="1.20.120.1760:FF:000017">
    <property type="entry name" value="Phosphatidyl synthase"/>
    <property type="match status" value="1"/>
</dbReference>
<dbReference type="Gene3D" id="1.20.120.1760">
    <property type="match status" value="1"/>
</dbReference>
<dbReference type="InterPro" id="IPR043130">
    <property type="entry name" value="CDP-OH_PTrfase_TM_dom"/>
</dbReference>
<evidence type="ECO:0000313" key="12">
    <source>
        <dbReference type="EMBL" id="OCL05761.1"/>
    </source>
</evidence>
<evidence type="ECO:0000256" key="10">
    <source>
        <dbReference type="RuleBase" id="RU003750"/>
    </source>
</evidence>
<dbReference type="GO" id="GO:0032049">
    <property type="term" value="P:cardiolipin biosynthetic process"/>
    <property type="evidence" value="ECO:0007669"/>
    <property type="project" value="TreeGrafter"/>
</dbReference>
<evidence type="ECO:0000256" key="1">
    <source>
        <dbReference type="ARBA" id="ARBA00004141"/>
    </source>
</evidence>
<dbReference type="GO" id="GO:0016020">
    <property type="term" value="C:membrane"/>
    <property type="evidence" value="ECO:0007669"/>
    <property type="project" value="UniProtKB-SubCell"/>
</dbReference>
<feature type="transmembrane region" description="Helical" evidence="11">
    <location>
        <begin position="365"/>
        <end position="383"/>
    </location>
</feature>
<dbReference type="InterPro" id="IPR000462">
    <property type="entry name" value="CDP-OH_P_trans"/>
</dbReference>
<proteinExistence type="inferred from homology"/>
<dbReference type="OrthoDB" id="10020554at2759"/>
<evidence type="ECO:0000256" key="5">
    <source>
        <dbReference type="ARBA" id="ARBA00022989"/>
    </source>
</evidence>
<keyword evidence="4 11" id="KW-0812">Transmembrane</keyword>
<keyword evidence="3 10" id="KW-0808">Transferase</keyword>
<keyword evidence="5 11" id="KW-1133">Transmembrane helix</keyword>
<evidence type="ECO:0000256" key="6">
    <source>
        <dbReference type="ARBA" id="ARBA00023098"/>
    </source>
</evidence>
<keyword evidence="7 11" id="KW-0472">Membrane</keyword>
<keyword evidence="13" id="KW-1185">Reference proteome</keyword>
<dbReference type="PANTHER" id="PTHR14269:SF60">
    <property type="entry name" value="CARDIOLIPIN SYNTHASE (CMP-FORMING)"/>
    <property type="match status" value="1"/>
</dbReference>
<dbReference type="AlphaFoldDB" id="A0A8E2EVQ6"/>
<dbReference type="EMBL" id="KV750213">
    <property type="protein sequence ID" value="OCL05761.1"/>
    <property type="molecule type" value="Genomic_DNA"/>
</dbReference>
<evidence type="ECO:0000256" key="7">
    <source>
        <dbReference type="ARBA" id="ARBA00023136"/>
    </source>
</evidence>
<accession>A0A8E2EVQ6</accession>
<reference evidence="12 13" key="1">
    <citation type="journal article" date="2016" name="Nat. Commun.">
        <title>Ectomycorrhizal ecology is imprinted in the genome of the dominant symbiotic fungus Cenococcum geophilum.</title>
        <authorList>
            <consortium name="DOE Joint Genome Institute"/>
            <person name="Peter M."/>
            <person name="Kohler A."/>
            <person name="Ohm R.A."/>
            <person name="Kuo A."/>
            <person name="Krutzmann J."/>
            <person name="Morin E."/>
            <person name="Arend M."/>
            <person name="Barry K.W."/>
            <person name="Binder M."/>
            <person name="Choi C."/>
            <person name="Clum A."/>
            <person name="Copeland A."/>
            <person name="Grisel N."/>
            <person name="Haridas S."/>
            <person name="Kipfer T."/>
            <person name="LaButti K."/>
            <person name="Lindquist E."/>
            <person name="Lipzen A."/>
            <person name="Maire R."/>
            <person name="Meier B."/>
            <person name="Mihaltcheva S."/>
            <person name="Molinier V."/>
            <person name="Murat C."/>
            <person name="Poggeler S."/>
            <person name="Quandt C.A."/>
            <person name="Sperisen C."/>
            <person name="Tritt A."/>
            <person name="Tisserant E."/>
            <person name="Crous P.W."/>
            <person name="Henrissat B."/>
            <person name="Nehls U."/>
            <person name="Egli S."/>
            <person name="Spatafora J.W."/>
            <person name="Grigoriev I.V."/>
            <person name="Martin F.M."/>
        </authorList>
    </citation>
    <scope>NUCLEOTIDE SEQUENCE [LARGE SCALE GENOMIC DNA]</scope>
    <source>
        <strain evidence="12 13">CBS 207.34</strain>
    </source>
</reference>
<name>A0A8E2EVQ6_9PEZI</name>
<dbReference type="InterPro" id="IPR048254">
    <property type="entry name" value="CDP_ALCOHOL_P_TRANSF_CS"/>
</dbReference>
<gene>
    <name evidence="12" type="ORF">AOQ84DRAFT_379273</name>
</gene>
<evidence type="ECO:0000256" key="9">
    <source>
        <dbReference type="ARBA" id="ARBA00023264"/>
    </source>
</evidence>
<sequence length="398" mass="42882">MAGAKLPTGVVQLSLFSGPYIRILCRSQKLYCTSSFVSSRASPFTIRKPAIDSCALNKHTFGHTGCYRVSPNAWRCLSSSSLRCLAAEKAEVRRDEGGKVEKITSQPVSSSKPRLSPKALRANIASKLSALPHENIYTLPNILTFSRLLAAPAIGYLVFQNQHAWAVGLFAYAGITDLVDGWIARKWNQQTVVGSVIDPMADKTLMTILVGCLAVNGTLPLPLATLIFGRDISLATAAIYYRYASLPSPKTLARYWDFSLPSAEVHPTTISKLNTFLQLGLIGATLTLPLLVPDAGAVAVGGLAGAVREGLGGPEGVQTVVRGLQGVVAATTVWSGLSYVWAKDAVRILGTDETLKRKQGHRGRMVVAGSFGVVLAITAWLGWRDWMREKERDENEGS</sequence>
<evidence type="ECO:0000256" key="8">
    <source>
        <dbReference type="ARBA" id="ARBA00023209"/>
    </source>
</evidence>
<keyword evidence="2" id="KW-0444">Lipid biosynthesis</keyword>
<comment type="subcellular location">
    <subcellularLocation>
        <location evidence="1">Membrane</location>
        <topology evidence="1">Multi-pass membrane protein</topology>
    </subcellularLocation>
</comment>
<dbReference type="Proteomes" id="UP000250140">
    <property type="component" value="Unassembled WGS sequence"/>
</dbReference>